<dbReference type="PANTHER" id="PTHR12677">
    <property type="entry name" value="GOLGI APPARATUS MEMBRANE PROTEIN TVP38-RELATED"/>
    <property type="match status" value="1"/>
</dbReference>
<keyword evidence="3 6" id="KW-0812">Transmembrane</keyword>
<dbReference type="RefSeq" id="WP_090622884.1">
    <property type="nucleotide sequence ID" value="NZ_FOFD01000008.1"/>
</dbReference>
<dbReference type="Proteomes" id="UP000199114">
    <property type="component" value="Unassembled WGS sequence"/>
</dbReference>
<feature type="domain" description="VTT" evidence="7">
    <location>
        <begin position="62"/>
        <end position="197"/>
    </location>
</feature>
<protein>
    <submittedName>
        <fullName evidence="8">Uncharacterized membrane protein YdjX, TVP38/TMEM64 family, SNARE-associated domain</fullName>
    </submittedName>
</protein>
<proteinExistence type="predicted"/>
<dbReference type="EMBL" id="FOFD01000008">
    <property type="protein sequence ID" value="SER82984.1"/>
    <property type="molecule type" value="Genomic_DNA"/>
</dbReference>
<evidence type="ECO:0000256" key="2">
    <source>
        <dbReference type="ARBA" id="ARBA00022475"/>
    </source>
</evidence>
<gene>
    <name evidence="8" type="ORF">SAMN04489841_4686</name>
</gene>
<dbReference type="GO" id="GO:0005886">
    <property type="term" value="C:plasma membrane"/>
    <property type="evidence" value="ECO:0007669"/>
    <property type="project" value="UniProtKB-SubCell"/>
</dbReference>
<dbReference type="InterPro" id="IPR032816">
    <property type="entry name" value="VTT_dom"/>
</dbReference>
<evidence type="ECO:0000256" key="4">
    <source>
        <dbReference type="ARBA" id="ARBA00022989"/>
    </source>
</evidence>
<comment type="subcellular location">
    <subcellularLocation>
        <location evidence="1">Cell membrane</location>
        <topology evidence="1">Multi-pass membrane protein</topology>
    </subcellularLocation>
</comment>
<evidence type="ECO:0000256" key="6">
    <source>
        <dbReference type="SAM" id="Phobius"/>
    </source>
</evidence>
<dbReference type="STRING" id="1186196.SAMN04489841_4686"/>
<feature type="transmembrane region" description="Helical" evidence="6">
    <location>
        <begin position="12"/>
        <end position="36"/>
    </location>
</feature>
<dbReference type="AlphaFoldDB" id="A0A1H9SDB3"/>
<sequence>MRLSVARTRVLAGVIVVSGIVAAGVLVSPSTVIGAVDSLSGEPLLFGLAVAGLYLVRPLLAWPTTPLAVVVGYGFGVAAGVPIALVGVVATVFPVFLAVRWLTAADGESVRDARASRPRNENGANGGGALGRASDVVARYYDATGPLRGVTASRLAPIPSDVATCAAAVSGVRLRHLVLGTVIGELPWTVAAVVVGASAATVTSSGLGELGVALSLGCAVAAVVLLAGPAYRALRTRRRTQTEATDGTGRSTDS</sequence>
<evidence type="ECO:0000313" key="9">
    <source>
        <dbReference type="Proteomes" id="UP000199114"/>
    </source>
</evidence>
<evidence type="ECO:0000256" key="3">
    <source>
        <dbReference type="ARBA" id="ARBA00022692"/>
    </source>
</evidence>
<evidence type="ECO:0000259" key="7">
    <source>
        <dbReference type="Pfam" id="PF09335"/>
    </source>
</evidence>
<evidence type="ECO:0000313" key="8">
    <source>
        <dbReference type="EMBL" id="SER82984.1"/>
    </source>
</evidence>
<evidence type="ECO:0000256" key="5">
    <source>
        <dbReference type="ARBA" id="ARBA00023136"/>
    </source>
</evidence>
<keyword evidence="2" id="KW-1003">Cell membrane</keyword>
<dbReference type="OrthoDB" id="293407at2157"/>
<reference evidence="9" key="1">
    <citation type="submission" date="2016-10" db="EMBL/GenBank/DDBJ databases">
        <authorList>
            <person name="Varghese N."/>
            <person name="Submissions S."/>
        </authorList>
    </citation>
    <scope>NUCLEOTIDE SEQUENCE [LARGE SCALE GENOMIC DNA]</scope>
    <source>
        <strain evidence="9">DSM 25055</strain>
    </source>
</reference>
<keyword evidence="9" id="KW-1185">Reference proteome</keyword>
<feature type="transmembrane region" description="Helical" evidence="6">
    <location>
        <begin position="177"/>
        <end position="200"/>
    </location>
</feature>
<organism evidence="8 9">
    <name type="scientific">Natrinema salaciae</name>
    <dbReference type="NCBI Taxonomy" id="1186196"/>
    <lineage>
        <taxon>Archaea</taxon>
        <taxon>Methanobacteriati</taxon>
        <taxon>Methanobacteriota</taxon>
        <taxon>Stenosarchaea group</taxon>
        <taxon>Halobacteria</taxon>
        <taxon>Halobacteriales</taxon>
        <taxon>Natrialbaceae</taxon>
        <taxon>Natrinema</taxon>
    </lineage>
</organism>
<keyword evidence="4 6" id="KW-1133">Transmembrane helix</keyword>
<accession>A0A1H9SDB3</accession>
<feature type="transmembrane region" description="Helical" evidence="6">
    <location>
        <begin position="73"/>
        <end position="99"/>
    </location>
</feature>
<dbReference type="InterPro" id="IPR015414">
    <property type="entry name" value="TMEM64"/>
</dbReference>
<keyword evidence="5 6" id="KW-0472">Membrane</keyword>
<feature type="transmembrane region" description="Helical" evidence="6">
    <location>
        <begin position="212"/>
        <end position="231"/>
    </location>
</feature>
<dbReference type="PANTHER" id="PTHR12677:SF59">
    <property type="entry name" value="GOLGI APPARATUS MEMBRANE PROTEIN TVP38-RELATED"/>
    <property type="match status" value="1"/>
</dbReference>
<name>A0A1H9SDB3_9EURY</name>
<dbReference type="Pfam" id="PF09335">
    <property type="entry name" value="VTT_dom"/>
    <property type="match status" value="1"/>
</dbReference>
<evidence type="ECO:0000256" key="1">
    <source>
        <dbReference type="ARBA" id="ARBA00004651"/>
    </source>
</evidence>